<protein>
    <submittedName>
        <fullName evidence="1">Uncharacterized protein</fullName>
    </submittedName>
</protein>
<name>A0A3M7TK13_9FLAO</name>
<evidence type="ECO:0000313" key="2">
    <source>
        <dbReference type="Proteomes" id="UP000278775"/>
    </source>
</evidence>
<gene>
    <name evidence="1" type="ORF">D1631_16145</name>
</gene>
<accession>A0A3M7TK13</accession>
<reference evidence="1 2" key="1">
    <citation type="submission" date="2018-08" db="EMBL/GenBank/DDBJ databases">
        <title>Chryseobacterium nematophagum: a novel matrix digesting pathogen of nematodes.</title>
        <authorList>
            <person name="Page A."/>
            <person name="Roberts M."/>
            <person name="Felix M.-A."/>
            <person name="Weir W."/>
        </authorList>
    </citation>
    <scope>NUCLEOTIDE SEQUENCE [LARGE SCALE GENOMIC DNA]</scope>
    <source>
        <strain evidence="1 2">JUb129</strain>
    </source>
</reference>
<organism evidence="1 2">
    <name type="scientific">Chryseobacterium nematophagum</name>
    <dbReference type="NCBI Taxonomy" id="2305228"/>
    <lineage>
        <taxon>Bacteria</taxon>
        <taxon>Pseudomonadati</taxon>
        <taxon>Bacteroidota</taxon>
        <taxon>Flavobacteriia</taxon>
        <taxon>Flavobacteriales</taxon>
        <taxon>Weeksellaceae</taxon>
        <taxon>Chryseobacterium group</taxon>
        <taxon>Chryseobacterium</taxon>
    </lineage>
</organism>
<dbReference type="AlphaFoldDB" id="A0A3M7TK13"/>
<comment type="caution">
    <text evidence="1">The sequence shown here is derived from an EMBL/GenBank/DDBJ whole genome shotgun (WGS) entry which is preliminary data.</text>
</comment>
<dbReference type="EMBL" id="QWIU01000002">
    <property type="protein sequence ID" value="RNA63346.1"/>
    <property type="molecule type" value="Genomic_DNA"/>
</dbReference>
<dbReference type="Proteomes" id="UP000278775">
    <property type="component" value="Unassembled WGS sequence"/>
</dbReference>
<evidence type="ECO:0000313" key="1">
    <source>
        <dbReference type="EMBL" id="RNA63346.1"/>
    </source>
</evidence>
<dbReference type="OrthoDB" id="1242646at2"/>
<dbReference type="RefSeq" id="WP_122637316.1">
    <property type="nucleotide sequence ID" value="NZ_QWIU01000002.1"/>
</dbReference>
<sequence length="79" mass="8455">MKKELLPTIFFGALLYGQIGINTAIPKATLDVTAKNYDGSTAEGLIVPRMTGNQLFAAIATNVYTMDQHGAIVYIYTGG</sequence>
<proteinExistence type="predicted"/>